<sequence>MVEVLHCLNANRLGANVNGRTHEFCAHDNAASISASAATSAKPFNSKRPFSTTVTQIVILRMIPGFTCHILSALRTQRLRQSDDHLIQLVHLLLSFAAVSPALHHDYGSCLKEGKHGRSDSATSESLKPVAKKAKDEELVGNASRAGEKTSSDETAVKLYAWGFEDYAFEDNQSFAAVSINDLEKLKTWLPKDDEDDEGLPKLISVDFTHNETLGEDDEDGGSRGIAKLFEAYNNNDSDFWVKFRPARMSEVDGFESIDTEPPHYLQDQGFEFITDVCVIKAPESLRLVAKLVKAHLLGVDTLMNAVDNDGDSDLSKREPVKLYAWVYDAFEFEDDQVLPAAVASDVETLRGWKPKPEDDDDEAVLPGFVAITFPHHKTLQDDVEGKSQGIANLFKAFIEKAFRFCLFYSCEPEFNLMEITMAASKPTSGPYVEVQLEKARQGLIDGFWSESISHTLARQRYKWIVSMKVEESPEIAKLAQHLVQGHQEGLGALLETIEMEEAQASGNKGEA</sequence>
<comment type="caution">
    <text evidence="2">The sequence shown here is derived from an EMBL/GenBank/DDBJ whole genome shotgun (WGS) entry which is preliminary data.</text>
</comment>
<gene>
    <name evidence="2" type="ORF">EVG20_g2174</name>
</gene>
<proteinExistence type="predicted"/>
<protein>
    <submittedName>
        <fullName evidence="2">Uncharacterized protein</fullName>
    </submittedName>
</protein>
<dbReference type="Proteomes" id="UP000298327">
    <property type="component" value="Unassembled WGS sequence"/>
</dbReference>
<dbReference type="EMBL" id="SEOQ01000080">
    <property type="protein sequence ID" value="TFY70826.1"/>
    <property type="molecule type" value="Genomic_DNA"/>
</dbReference>
<keyword evidence="3" id="KW-1185">Reference proteome</keyword>
<accession>A0A4Y9Z7I5</accession>
<reference evidence="2 3" key="1">
    <citation type="submission" date="2019-02" db="EMBL/GenBank/DDBJ databases">
        <title>Genome sequencing of the rare red list fungi Dentipellis fragilis.</title>
        <authorList>
            <person name="Buettner E."/>
            <person name="Kellner H."/>
        </authorList>
    </citation>
    <scope>NUCLEOTIDE SEQUENCE [LARGE SCALE GENOMIC DNA]</scope>
    <source>
        <strain evidence="2 3">DSM 105465</strain>
    </source>
</reference>
<feature type="region of interest" description="Disordered" evidence="1">
    <location>
        <begin position="114"/>
        <end position="148"/>
    </location>
</feature>
<organism evidence="2 3">
    <name type="scientific">Dentipellis fragilis</name>
    <dbReference type="NCBI Taxonomy" id="205917"/>
    <lineage>
        <taxon>Eukaryota</taxon>
        <taxon>Fungi</taxon>
        <taxon>Dikarya</taxon>
        <taxon>Basidiomycota</taxon>
        <taxon>Agaricomycotina</taxon>
        <taxon>Agaricomycetes</taxon>
        <taxon>Russulales</taxon>
        <taxon>Hericiaceae</taxon>
        <taxon>Dentipellis</taxon>
    </lineage>
</organism>
<evidence type="ECO:0000313" key="3">
    <source>
        <dbReference type="Proteomes" id="UP000298327"/>
    </source>
</evidence>
<name>A0A4Y9Z7I5_9AGAM</name>
<evidence type="ECO:0000256" key="1">
    <source>
        <dbReference type="SAM" id="MobiDB-lite"/>
    </source>
</evidence>
<evidence type="ECO:0000313" key="2">
    <source>
        <dbReference type="EMBL" id="TFY70826.1"/>
    </source>
</evidence>
<dbReference type="AlphaFoldDB" id="A0A4Y9Z7I5"/>
<dbReference type="OrthoDB" id="3305772at2759"/>